<comment type="caution">
    <text evidence="2">The sequence shown here is derived from an EMBL/GenBank/DDBJ whole genome shotgun (WGS) entry which is preliminary data.</text>
</comment>
<dbReference type="AlphaFoldDB" id="S9QP99"/>
<protein>
    <submittedName>
        <fullName evidence="2">Uncharacterized protein</fullName>
    </submittedName>
</protein>
<name>S9QP99_9RHOB</name>
<feature type="region of interest" description="Disordered" evidence="1">
    <location>
        <begin position="149"/>
        <end position="270"/>
    </location>
</feature>
<dbReference type="HOGENOM" id="CLU_1030082_0_0_5"/>
<sequence length="270" mass="27023">MASLARAIAVGPSGCGAPSGARAVPSVTQAGSKPSTRSFCIAHSSARAAICAMPAALPVGACSSVTWAGLTPQAAATSSERVSDGGSGPSRASTATEACSSCRMAVATSSARASRRAGPEPSSTAPPGLLKVQPAYWLPRQASAGCAVRTETAQGSGREGCSATVASPPSVTRASARPASSEPRASCPQSSRKAPAASRRTPMPHTPPSRAMARAMAAARALSERGRSMPGQVRSRSSGSLRLCGRLSQPSWTRAAGRSMSVGPPRRAAA</sequence>
<evidence type="ECO:0000313" key="3">
    <source>
        <dbReference type="Proteomes" id="UP000015346"/>
    </source>
</evidence>
<feature type="compositionally biased region" description="Low complexity" evidence="1">
    <location>
        <begin position="234"/>
        <end position="248"/>
    </location>
</feature>
<organism evidence="2 3">
    <name type="scientific">Rubellimicrobium thermophilum DSM 16684</name>
    <dbReference type="NCBI Taxonomy" id="1123069"/>
    <lineage>
        <taxon>Bacteria</taxon>
        <taxon>Pseudomonadati</taxon>
        <taxon>Pseudomonadota</taxon>
        <taxon>Alphaproteobacteria</taxon>
        <taxon>Rhodobacterales</taxon>
        <taxon>Roseobacteraceae</taxon>
        <taxon>Rubellimicrobium</taxon>
    </lineage>
</organism>
<gene>
    <name evidence="2" type="ORF">ruthe_02902</name>
</gene>
<evidence type="ECO:0000256" key="1">
    <source>
        <dbReference type="SAM" id="MobiDB-lite"/>
    </source>
</evidence>
<dbReference type="EMBL" id="AOLV01000033">
    <property type="protein sequence ID" value="EPX83276.1"/>
    <property type="molecule type" value="Genomic_DNA"/>
</dbReference>
<feature type="region of interest" description="Disordered" evidence="1">
    <location>
        <begin position="110"/>
        <end position="130"/>
    </location>
</feature>
<feature type="compositionally biased region" description="Low complexity" evidence="1">
    <location>
        <begin position="173"/>
        <end position="188"/>
    </location>
</feature>
<reference evidence="2 3" key="1">
    <citation type="journal article" date="2013" name="Stand. Genomic Sci.">
        <title>Genome sequence of the reddish-pigmented Rubellimicrobium thermophilum type strain (DSM 16684(T)), a member of the Roseobacter clade.</title>
        <authorList>
            <person name="Fiebig A."/>
            <person name="Riedel T."/>
            <person name="Gronow S."/>
            <person name="Petersen J."/>
            <person name="Klenk H.P."/>
            <person name="Goker M."/>
        </authorList>
    </citation>
    <scope>NUCLEOTIDE SEQUENCE [LARGE SCALE GENOMIC DNA]</scope>
    <source>
        <strain evidence="2 3">DSM 16684</strain>
    </source>
</reference>
<feature type="region of interest" description="Disordered" evidence="1">
    <location>
        <begin position="76"/>
        <end position="95"/>
    </location>
</feature>
<dbReference type="Proteomes" id="UP000015346">
    <property type="component" value="Unassembled WGS sequence"/>
</dbReference>
<accession>S9QP99</accession>
<proteinExistence type="predicted"/>
<feature type="compositionally biased region" description="Low complexity" evidence="1">
    <location>
        <begin position="210"/>
        <end position="221"/>
    </location>
</feature>
<evidence type="ECO:0000313" key="2">
    <source>
        <dbReference type="EMBL" id="EPX83276.1"/>
    </source>
</evidence>
<keyword evidence="3" id="KW-1185">Reference proteome</keyword>